<sequence length="268" mass="26481">MRAEVVGVAVLGPGLPGWAASAPVLAGAAPYTPAPVALPPPAALPPTERRRASPAVRLALAAAAEAAAASGLPPAGLETVFASSNGDGRVVGAILEALAAPDGVISPTQFHNSVHNAAAGYWSIAAASQRPSVALGGHDHAFAAGLLHAAARVAATGAPVLLCAYDAPLDEPLAQCRRTEVPFAAALVLAPPGRATPAAAACARLAIAYRAEPAPPSPPAATALDALAAANPAARALPLLRALARREAGRIVLPLLEDGRLEVAVAPC</sequence>
<dbReference type="EMBL" id="JAHZUY010000047">
    <property type="protein sequence ID" value="MBW8270642.1"/>
    <property type="molecule type" value="Genomic_DNA"/>
</dbReference>
<reference evidence="2 3" key="1">
    <citation type="submission" date="2021-08" db="EMBL/GenBank/DDBJ databases">
        <title>Caldovatus sediminis gen. nov., sp. nov., a moderately thermophilic bacterium isolated from a hot spring.</title>
        <authorList>
            <person name="Hu C.-J."/>
            <person name="Li W.-J."/>
            <person name="Xian W.-D."/>
        </authorList>
    </citation>
    <scope>NUCLEOTIDE SEQUENCE [LARGE SCALE GENOMIC DNA]</scope>
    <source>
        <strain evidence="2 3">SYSU G05006</strain>
    </source>
</reference>
<dbReference type="Proteomes" id="UP001519924">
    <property type="component" value="Unassembled WGS sequence"/>
</dbReference>
<gene>
    <name evidence="2" type="ORF">K1J50_14250</name>
</gene>
<dbReference type="InterPro" id="IPR016039">
    <property type="entry name" value="Thiolase-like"/>
</dbReference>
<keyword evidence="3" id="KW-1185">Reference proteome</keyword>
<dbReference type="InterPro" id="IPR014030">
    <property type="entry name" value="Ketoacyl_synth_N"/>
</dbReference>
<proteinExistence type="predicted"/>
<accession>A0ABS7F4T7</accession>
<dbReference type="RefSeq" id="WP_220118429.1">
    <property type="nucleotide sequence ID" value="NZ_JAHZUY010000047.1"/>
</dbReference>
<organism evidence="2 3">
    <name type="scientific">Caldovatus aquaticus</name>
    <dbReference type="NCBI Taxonomy" id="2865671"/>
    <lineage>
        <taxon>Bacteria</taxon>
        <taxon>Pseudomonadati</taxon>
        <taxon>Pseudomonadota</taxon>
        <taxon>Alphaproteobacteria</taxon>
        <taxon>Acetobacterales</taxon>
        <taxon>Roseomonadaceae</taxon>
        <taxon>Caldovatus</taxon>
    </lineage>
</organism>
<evidence type="ECO:0000313" key="2">
    <source>
        <dbReference type="EMBL" id="MBW8270642.1"/>
    </source>
</evidence>
<dbReference type="Gene3D" id="3.40.47.10">
    <property type="match status" value="1"/>
</dbReference>
<feature type="domain" description="Beta-ketoacyl synthase-like N-terminal" evidence="1">
    <location>
        <begin position="32"/>
        <end position="197"/>
    </location>
</feature>
<evidence type="ECO:0000313" key="3">
    <source>
        <dbReference type="Proteomes" id="UP001519924"/>
    </source>
</evidence>
<comment type="caution">
    <text evidence="2">The sequence shown here is derived from an EMBL/GenBank/DDBJ whole genome shotgun (WGS) entry which is preliminary data.</text>
</comment>
<evidence type="ECO:0000259" key="1">
    <source>
        <dbReference type="Pfam" id="PF13723"/>
    </source>
</evidence>
<name>A0ABS7F4T7_9PROT</name>
<dbReference type="Pfam" id="PF13723">
    <property type="entry name" value="Ketoacyl-synt_2"/>
    <property type="match status" value="1"/>
</dbReference>
<protein>
    <submittedName>
        <fullName evidence="2">Beta-ketoacyl synthase chain length factor</fullName>
    </submittedName>
</protein>
<dbReference type="SUPFAM" id="SSF53901">
    <property type="entry name" value="Thiolase-like"/>
    <property type="match status" value="1"/>
</dbReference>